<feature type="transmembrane region" description="Helical" evidence="1">
    <location>
        <begin position="143"/>
        <end position="161"/>
    </location>
</feature>
<proteinExistence type="predicted"/>
<dbReference type="EMBL" id="CAJVPG010000222">
    <property type="protein sequence ID" value="CAG8375922.1"/>
    <property type="molecule type" value="Genomic_DNA"/>
</dbReference>
<evidence type="ECO:0008006" key="4">
    <source>
        <dbReference type="Google" id="ProtNLM"/>
    </source>
</evidence>
<feature type="transmembrane region" description="Helical" evidence="1">
    <location>
        <begin position="181"/>
        <end position="201"/>
    </location>
</feature>
<evidence type="ECO:0000256" key="1">
    <source>
        <dbReference type="SAM" id="Phobius"/>
    </source>
</evidence>
<keyword evidence="1" id="KW-0472">Membrane</keyword>
<feature type="transmembrane region" description="Helical" evidence="1">
    <location>
        <begin position="248"/>
        <end position="269"/>
    </location>
</feature>
<gene>
    <name evidence="2" type="ORF">PSALAMII_LOCUS5221</name>
</gene>
<dbReference type="OrthoDB" id="10010954at2759"/>
<sequence length="330" mass="37221">MDIVTRHHPHEISLKSKELGPISILAPFSALIISITLVVSFLVRYYVLEGFLIQRAYGTTFTNMSELNRRGFINHHIAGFTKILILILAAYPFISVTFCKGRFQTPFAPGSPVTLGDILVIVAQILMGMYIFELIYRVKLSPVAVLHHIGTIMIGQSAIAISLRAVREPDAGIEFILCTTWGAFDIISEFFPHVAIILYRVYPDRHRFLSRVFLLSCFTTATGTLCETVVTMWLFGSLWNRWRLAFRVVTPLLHIAFSAAQIHGSMVFYRMYRRQERYLEEEGDIEATGVKVTSALPEDKEGKEICHEIDQITPSPSAESTAHIAVSRPN</sequence>
<feature type="transmembrane region" description="Helical" evidence="1">
    <location>
        <begin position="24"/>
        <end position="47"/>
    </location>
</feature>
<dbReference type="Proteomes" id="UP001152649">
    <property type="component" value="Unassembled WGS sequence"/>
</dbReference>
<keyword evidence="1" id="KW-1133">Transmembrane helix</keyword>
<accession>A0A9W4NH64</accession>
<comment type="caution">
    <text evidence="2">The sequence shown here is derived from an EMBL/GenBank/DDBJ whole genome shotgun (WGS) entry which is preliminary data.</text>
</comment>
<evidence type="ECO:0000313" key="2">
    <source>
        <dbReference type="EMBL" id="CAG8375922.1"/>
    </source>
</evidence>
<feature type="transmembrane region" description="Helical" evidence="1">
    <location>
        <begin position="77"/>
        <end position="98"/>
    </location>
</feature>
<evidence type="ECO:0000313" key="3">
    <source>
        <dbReference type="Proteomes" id="UP001152649"/>
    </source>
</evidence>
<feature type="transmembrane region" description="Helical" evidence="1">
    <location>
        <begin position="213"/>
        <end position="236"/>
    </location>
</feature>
<keyword evidence="3" id="KW-1185">Reference proteome</keyword>
<reference evidence="2" key="1">
    <citation type="submission" date="2021-07" db="EMBL/GenBank/DDBJ databases">
        <authorList>
            <person name="Branca A.L. A."/>
        </authorList>
    </citation>
    <scope>NUCLEOTIDE SEQUENCE</scope>
</reference>
<feature type="transmembrane region" description="Helical" evidence="1">
    <location>
        <begin position="118"/>
        <end position="136"/>
    </location>
</feature>
<protein>
    <recommendedName>
        <fullName evidence="4">TLC domain-containing protein</fullName>
    </recommendedName>
</protein>
<organism evidence="2 3">
    <name type="scientific">Penicillium salamii</name>
    <dbReference type="NCBI Taxonomy" id="1612424"/>
    <lineage>
        <taxon>Eukaryota</taxon>
        <taxon>Fungi</taxon>
        <taxon>Dikarya</taxon>
        <taxon>Ascomycota</taxon>
        <taxon>Pezizomycotina</taxon>
        <taxon>Eurotiomycetes</taxon>
        <taxon>Eurotiomycetidae</taxon>
        <taxon>Eurotiales</taxon>
        <taxon>Aspergillaceae</taxon>
        <taxon>Penicillium</taxon>
    </lineage>
</organism>
<name>A0A9W4NH64_9EURO</name>
<keyword evidence="1" id="KW-0812">Transmembrane</keyword>
<dbReference type="AlphaFoldDB" id="A0A9W4NH64"/>